<keyword evidence="1" id="KW-0812">Transmembrane</keyword>
<dbReference type="InterPro" id="IPR051599">
    <property type="entry name" value="Cell_Envelope_Assoc"/>
</dbReference>
<feature type="transmembrane region" description="Helical" evidence="1">
    <location>
        <begin position="7"/>
        <end position="28"/>
    </location>
</feature>
<dbReference type="GO" id="GO:0043164">
    <property type="term" value="P:Gram-negative-bacterium-type cell wall biogenesis"/>
    <property type="evidence" value="ECO:0007669"/>
    <property type="project" value="TreeGrafter"/>
</dbReference>
<feature type="domain" description="DUF218" evidence="2">
    <location>
        <begin position="98"/>
        <end position="240"/>
    </location>
</feature>
<dbReference type="AlphaFoldDB" id="A0A9D1MAI5"/>
<dbReference type="Pfam" id="PF02698">
    <property type="entry name" value="DUF218"/>
    <property type="match status" value="1"/>
</dbReference>
<dbReference type="InterPro" id="IPR003848">
    <property type="entry name" value="DUF218"/>
</dbReference>
<protein>
    <submittedName>
        <fullName evidence="3">YdcF family protein</fullName>
    </submittedName>
</protein>
<keyword evidence="1" id="KW-1133">Transmembrane helix</keyword>
<dbReference type="GO" id="GO:0000270">
    <property type="term" value="P:peptidoglycan metabolic process"/>
    <property type="evidence" value="ECO:0007669"/>
    <property type="project" value="TreeGrafter"/>
</dbReference>
<dbReference type="GO" id="GO:0005886">
    <property type="term" value="C:plasma membrane"/>
    <property type="evidence" value="ECO:0007669"/>
    <property type="project" value="TreeGrafter"/>
</dbReference>
<dbReference type="Gene3D" id="3.40.50.620">
    <property type="entry name" value="HUPs"/>
    <property type="match status" value="1"/>
</dbReference>
<dbReference type="PANTHER" id="PTHR30336">
    <property type="entry name" value="INNER MEMBRANE PROTEIN, PROBABLE PERMEASE"/>
    <property type="match status" value="1"/>
</dbReference>
<comment type="caution">
    <text evidence="3">The sequence shown here is derived from an EMBL/GenBank/DDBJ whole genome shotgun (WGS) entry which is preliminary data.</text>
</comment>
<reference evidence="3" key="1">
    <citation type="submission" date="2020-10" db="EMBL/GenBank/DDBJ databases">
        <authorList>
            <person name="Gilroy R."/>
        </authorList>
    </citation>
    <scope>NUCLEOTIDE SEQUENCE</scope>
    <source>
        <strain evidence="3">USAMLcec3-3695</strain>
    </source>
</reference>
<reference evidence="3" key="2">
    <citation type="journal article" date="2021" name="PeerJ">
        <title>Extensive microbial diversity within the chicken gut microbiome revealed by metagenomics and culture.</title>
        <authorList>
            <person name="Gilroy R."/>
            <person name="Ravi A."/>
            <person name="Getino M."/>
            <person name="Pursley I."/>
            <person name="Horton D.L."/>
            <person name="Alikhan N.F."/>
            <person name="Baker D."/>
            <person name="Gharbi K."/>
            <person name="Hall N."/>
            <person name="Watson M."/>
            <person name="Adriaenssens E.M."/>
            <person name="Foster-Nyarko E."/>
            <person name="Jarju S."/>
            <person name="Secka A."/>
            <person name="Antonio M."/>
            <person name="Oren A."/>
            <person name="Chaudhuri R.R."/>
            <person name="La Ragione R."/>
            <person name="Hildebrand F."/>
            <person name="Pallen M.J."/>
        </authorList>
    </citation>
    <scope>NUCLEOTIDE SEQUENCE</scope>
    <source>
        <strain evidence="3">USAMLcec3-3695</strain>
    </source>
</reference>
<gene>
    <name evidence="3" type="ORF">IAA61_01605</name>
</gene>
<organism evidence="3 4">
    <name type="scientific">Candidatus Ornithomonoglobus merdipullorum</name>
    <dbReference type="NCBI Taxonomy" id="2840895"/>
    <lineage>
        <taxon>Bacteria</taxon>
        <taxon>Bacillati</taxon>
        <taxon>Bacillota</taxon>
        <taxon>Clostridia</taxon>
        <taxon>Candidatus Ornithomonoglobus</taxon>
    </lineage>
</organism>
<dbReference type="PANTHER" id="PTHR30336:SF4">
    <property type="entry name" value="ENVELOPE BIOGENESIS FACTOR ELYC"/>
    <property type="match status" value="1"/>
</dbReference>
<dbReference type="EMBL" id="DVNB01000021">
    <property type="protein sequence ID" value="HIU56493.1"/>
    <property type="molecule type" value="Genomic_DNA"/>
</dbReference>
<accession>A0A9D1MAI5</accession>
<dbReference type="InterPro" id="IPR014729">
    <property type="entry name" value="Rossmann-like_a/b/a_fold"/>
</dbReference>
<keyword evidence="1" id="KW-0472">Membrane</keyword>
<feature type="transmembrane region" description="Helical" evidence="1">
    <location>
        <begin position="65"/>
        <end position="87"/>
    </location>
</feature>
<proteinExistence type="predicted"/>
<evidence type="ECO:0000313" key="3">
    <source>
        <dbReference type="EMBL" id="HIU56493.1"/>
    </source>
</evidence>
<name>A0A9D1MAI5_9FIRM</name>
<evidence type="ECO:0000259" key="2">
    <source>
        <dbReference type="Pfam" id="PF02698"/>
    </source>
</evidence>
<dbReference type="CDD" id="cd06259">
    <property type="entry name" value="YdcF-like"/>
    <property type="match status" value="1"/>
</dbReference>
<feature type="transmembrane region" description="Helical" evidence="1">
    <location>
        <begin position="34"/>
        <end position="53"/>
    </location>
</feature>
<evidence type="ECO:0000313" key="4">
    <source>
        <dbReference type="Proteomes" id="UP000824109"/>
    </source>
</evidence>
<evidence type="ECO:0000256" key="1">
    <source>
        <dbReference type="SAM" id="Phobius"/>
    </source>
</evidence>
<dbReference type="Proteomes" id="UP000824109">
    <property type="component" value="Unassembled WGS sequence"/>
</dbReference>
<sequence>MLKHAIRAIAAAIGAALILNGIFMIIFANSTIGSYLTVLIGIIFFLPAIFIGTAKRLLSIPVFKLLAALIVCGGIVTAVMIMFLFVYGTADNVTYNEDYLIVLGCGLRGEEPTEPLRARLDTALDYLDRNETCTVIVSGGQGRGEAITEAEAMRRYLTERGVDNDRIIIEDRSTSTSENFKFSNKAADNLLAATQTAFVTNDFHIYRAYNLARLQGFTFNHIHADTSWYNLAPCYLREMLAIMKMTAFGY</sequence>